<proteinExistence type="predicted"/>
<sequence>MIRLACALSLVLFAASAARADTVPKRVAGLWETVTSTNTGSTKGRECIDEATDRLVYQASTALTCRKLNFQRSADGYLASGNCNSGGMAIEESIAVTGDFTNFAKAETNVSMSGLPGEAAPRTFRTTIENRRLGDCAPGQQPGDVILPNGEVFHVAPPSR</sequence>
<protein>
    <submittedName>
        <fullName evidence="2">DUF3617 family protein</fullName>
    </submittedName>
</protein>
<name>A0A4Q9GH20_9HYPH</name>
<feature type="chain" id="PRO_5020684252" evidence="1">
    <location>
        <begin position="21"/>
        <end position="160"/>
    </location>
</feature>
<accession>A0A4Q9GH20</accession>
<keyword evidence="3" id="KW-1185">Reference proteome</keyword>
<evidence type="ECO:0000313" key="2">
    <source>
        <dbReference type="EMBL" id="TBN53449.1"/>
    </source>
</evidence>
<gene>
    <name evidence="2" type="ORF">EYR15_10595</name>
</gene>
<organism evidence="2 3">
    <name type="scientific">Hansschlegelia quercus</name>
    <dbReference type="NCBI Taxonomy" id="2528245"/>
    <lineage>
        <taxon>Bacteria</taxon>
        <taxon>Pseudomonadati</taxon>
        <taxon>Pseudomonadota</taxon>
        <taxon>Alphaproteobacteria</taxon>
        <taxon>Hyphomicrobiales</taxon>
        <taxon>Methylopilaceae</taxon>
        <taxon>Hansschlegelia</taxon>
    </lineage>
</organism>
<dbReference type="RefSeq" id="WP_131003505.1">
    <property type="nucleotide sequence ID" value="NZ_JBHSZR010000007.1"/>
</dbReference>
<dbReference type="Pfam" id="PF12276">
    <property type="entry name" value="DUF3617"/>
    <property type="match status" value="1"/>
</dbReference>
<dbReference type="Proteomes" id="UP000291613">
    <property type="component" value="Unassembled WGS sequence"/>
</dbReference>
<keyword evidence="1" id="KW-0732">Signal</keyword>
<dbReference type="AlphaFoldDB" id="A0A4Q9GH20"/>
<dbReference type="EMBL" id="SIUB01000004">
    <property type="protein sequence ID" value="TBN53449.1"/>
    <property type="molecule type" value="Genomic_DNA"/>
</dbReference>
<comment type="caution">
    <text evidence="2">The sequence shown here is derived from an EMBL/GenBank/DDBJ whole genome shotgun (WGS) entry which is preliminary data.</text>
</comment>
<feature type="signal peptide" evidence="1">
    <location>
        <begin position="1"/>
        <end position="20"/>
    </location>
</feature>
<reference evidence="2 3" key="1">
    <citation type="submission" date="2019-02" db="EMBL/GenBank/DDBJ databases">
        <title>Hansschlegelia quercus sp. nov., a novel methylotrophic bacterium from buds of oak (Quercus robur L.).</title>
        <authorList>
            <person name="Agafonova N.V."/>
            <person name="Kaparullina E.N."/>
            <person name="Grouzdev D.S."/>
            <person name="Doronina N.V."/>
        </authorList>
    </citation>
    <scope>NUCLEOTIDE SEQUENCE [LARGE SCALE GENOMIC DNA]</scope>
    <source>
        <strain evidence="2 3">Dub</strain>
    </source>
</reference>
<evidence type="ECO:0000256" key="1">
    <source>
        <dbReference type="SAM" id="SignalP"/>
    </source>
</evidence>
<dbReference type="InterPro" id="IPR022061">
    <property type="entry name" value="DUF3617"/>
</dbReference>
<evidence type="ECO:0000313" key="3">
    <source>
        <dbReference type="Proteomes" id="UP000291613"/>
    </source>
</evidence>
<dbReference type="OrthoDB" id="8113882at2"/>